<keyword evidence="2" id="KW-0378">Hydrolase</keyword>
<reference evidence="5" key="1">
    <citation type="submission" date="2023-10" db="EMBL/GenBank/DDBJ databases">
        <title>Genome assembly of Pristionchus species.</title>
        <authorList>
            <person name="Yoshida K."/>
            <person name="Sommer R.J."/>
        </authorList>
    </citation>
    <scope>NUCLEOTIDE SEQUENCE</scope>
    <source>
        <strain evidence="5">RS0144</strain>
    </source>
</reference>
<keyword evidence="2" id="KW-0645">Protease</keyword>
<feature type="non-terminal residue" evidence="5">
    <location>
        <position position="1"/>
    </location>
</feature>
<dbReference type="PANTHER" id="PTHR24006:SF702">
    <property type="entry name" value="UBIQUITIN CARBOXYL-TERMINAL HYDROLASE 47"/>
    <property type="match status" value="1"/>
</dbReference>
<dbReference type="InterPro" id="IPR001394">
    <property type="entry name" value="Peptidase_C19_UCH"/>
</dbReference>
<dbReference type="InterPro" id="IPR018200">
    <property type="entry name" value="USP_CS"/>
</dbReference>
<dbReference type="Proteomes" id="UP001432027">
    <property type="component" value="Unassembled WGS sequence"/>
</dbReference>
<evidence type="ECO:0000259" key="4">
    <source>
        <dbReference type="PROSITE" id="PS50235"/>
    </source>
</evidence>
<evidence type="ECO:0000256" key="2">
    <source>
        <dbReference type="RuleBase" id="RU366025"/>
    </source>
</evidence>
<dbReference type="PROSITE" id="PS00973">
    <property type="entry name" value="USP_2"/>
    <property type="match status" value="1"/>
</dbReference>
<gene>
    <name evidence="5" type="ORF">PENTCL1PPCAC_6371</name>
</gene>
<dbReference type="InterPro" id="IPR028889">
    <property type="entry name" value="USP"/>
</dbReference>
<dbReference type="InterPro" id="IPR050164">
    <property type="entry name" value="Peptidase_C19"/>
</dbReference>
<dbReference type="GO" id="GO:0004843">
    <property type="term" value="F:cysteine-type deubiquitinase activity"/>
    <property type="evidence" value="ECO:0007669"/>
    <property type="project" value="UniProtKB-UniRule"/>
</dbReference>
<dbReference type="EMBL" id="BTSX01000002">
    <property type="protein sequence ID" value="GMS84196.1"/>
    <property type="molecule type" value="Genomic_DNA"/>
</dbReference>
<protein>
    <recommendedName>
        <fullName evidence="2">Ubiquitin carboxyl-terminal hydrolase</fullName>
        <ecNumber evidence="2">3.4.19.12</ecNumber>
    </recommendedName>
</protein>
<keyword evidence="2" id="KW-0788">Thiol protease</keyword>
<dbReference type="SUPFAM" id="SSF54001">
    <property type="entry name" value="Cysteine proteinases"/>
    <property type="match status" value="1"/>
</dbReference>
<dbReference type="GO" id="GO:0005634">
    <property type="term" value="C:nucleus"/>
    <property type="evidence" value="ECO:0007669"/>
    <property type="project" value="TreeGrafter"/>
</dbReference>
<dbReference type="Pfam" id="PF00443">
    <property type="entry name" value="UCH"/>
    <property type="match status" value="1"/>
</dbReference>
<dbReference type="PANTHER" id="PTHR24006">
    <property type="entry name" value="UBIQUITIN CARBOXYL-TERMINAL HYDROLASE"/>
    <property type="match status" value="1"/>
</dbReference>
<keyword evidence="2" id="KW-0833">Ubl conjugation pathway</keyword>
<feature type="region of interest" description="Disordered" evidence="3">
    <location>
        <begin position="16"/>
        <end position="36"/>
    </location>
</feature>
<dbReference type="GO" id="GO:0016579">
    <property type="term" value="P:protein deubiquitination"/>
    <property type="evidence" value="ECO:0007669"/>
    <property type="project" value="InterPro"/>
</dbReference>
<evidence type="ECO:0000313" key="5">
    <source>
        <dbReference type="EMBL" id="GMS84196.1"/>
    </source>
</evidence>
<sequence>SSLPFRRLPEAVAGMVTPNGDQGVQFGPQEKGGLPGGDWNMSQACQPSTSANSSTIAPLALTYPDTSNDLTPRDENEHKYVGLVNQAMTCYLNSLLQTLYMTPEFRNAIYEWEHTSNRSEIQSIPCQLQKLFLLLQTSDADSLETKELTAAFGWSSNEAYDQHDVQELCRLMFDALEVRWKGSKHEKLIEQLYRGTMEDFVACLSCGRESVKPDVFLDLPLAVKPFGATEAFKSVEEALGAFVQPELLDGANQYMCETCKSKQNAHKGLRITSFPYLLTIQLKRFDFDYTTFNRIKLNDRVSFPDLLDLNPFVHKTEEKKEKKDEIDSSCETRMEEGSNGVDNAKGGVGHRLDVAEADRLLENGPFVYELFSVMVHQGNAAGGHYFAYIKNMDESEWYCFNDTRVEMATPLEVEKSFGGMQGGWTNSNTNAYMLMYRQVRPDNNAKFIRTANLPRHIVDLKKKWKEQEEAKEVKRKYEESLLKITVFANGVLVPHEISAAPFEMSLPRENTVEALATEVVKHFAAVFKEKGVEAPSKKNGRLIQCSYGKHMKAEFVSPADMKKKKLCSLLPTGHMISPKSLYFIYDTKHASQPCFTAVHTDRKMFTCNIHLVKIKERIVEPYFLFPIAETDTITRVCELLGSYLCEKDFKDYRIVVERAGDKFDHLGIPAKQFGEFFRQEADTCIMYVDGGSPGDETNKDRKFMKEINQVENSLMFKIIDRHKHSQKMRIELPSKEDLSEHNNSMVMEEETETETVSIPAMENTPPMEVIEERMYLPSVDSTPSVVSSTEDMDDDCGLSGESVCNNTPQMSPVVSEGEEWETHNNLEEQQLLFAKITSLSECAVLENVPHPYVEEALSTTSSKTVVKSEGEKNGEKEKEKEKTGDS</sequence>
<feature type="non-terminal residue" evidence="5">
    <location>
        <position position="886"/>
    </location>
</feature>
<dbReference type="CDD" id="cd02659">
    <property type="entry name" value="peptidase_C19C"/>
    <property type="match status" value="1"/>
</dbReference>
<dbReference type="EC" id="3.4.19.12" evidence="2"/>
<name>A0AAV5SLT1_9BILA</name>
<dbReference type="GO" id="GO:0005829">
    <property type="term" value="C:cytosol"/>
    <property type="evidence" value="ECO:0007669"/>
    <property type="project" value="TreeGrafter"/>
</dbReference>
<proteinExistence type="inferred from homology"/>
<feature type="domain" description="USP" evidence="4">
    <location>
        <begin position="81"/>
        <end position="439"/>
    </location>
</feature>
<dbReference type="Gene3D" id="3.90.70.10">
    <property type="entry name" value="Cysteine proteinases"/>
    <property type="match status" value="1"/>
</dbReference>
<evidence type="ECO:0000256" key="1">
    <source>
        <dbReference type="ARBA" id="ARBA00009085"/>
    </source>
</evidence>
<comment type="caution">
    <text evidence="5">The sequence shown here is derived from an EMBL/GenBank/DDBJ whole genome shotgun (WGS) entry which is preliminary data.</text>
</comment>
<organism evidence="5 6">
    <name type="scientific">Pristionchus entomophagus</name>
    <dbReference type="NCBI Taxonomy" id="358040"/>
    <lineage>
        <taxon>Eukaryota</taxon>
        <taxon>Metazoa</taxon>
        <taxon>Ecdysozoa</taxon>
        <taxon>Nematoda</taxon>
        <taxon>Chromadorea</taxon>
        <taxon>Rhabditida</taxon>
        <taxon>Rhabditina</taxon>
        <taxon>Diplogasteromorpha</taxon>
        <taxon>Diplogasteroidea</taxon>
        <taxon>Neodiplogasteridae</taxon>
        <taxon>Pristionchus</taxon>
    </lineage>
</organism>
<feature type="region of interest" description="Disordered" evidence="3">
    <location>
        <begin position="855"/>
        <end position="886"/>
    </location>
</feature>
<comment type="similarity">
    <text evidence="1 2">Belongs to the peptidase C19 family.</text>
</comment>
<feature type="region of interest" description="Disordered" evidence="3">
    <location>
        <begin position="323"/>
        <end position="343"/>
    </location>
</feature>
<dbReference type="InterPro" id="IPR038765">
    <property type="entry name" value="Papain-like_cys_pep_sf"/>
</dbReference>
<dbReference type="AlphaFoldDB" id="A0AAV5SLT1"/>
<dbReference type="GO" id="GO:0006508">
    <property type="term" value="P:proteolysis"/>
    <property type="evidence" value="ECO:0007669"/>
    <property type="project" value="UniProtKB-KW"/>
</dbReference>
<feature type="compositionally biased region" description="Basic and acidic residues" evidence="3">
    <location>
        <begin position="323"/>
        <end position="336"/>
    </location>
</feature>
<dbReference type="PROSITE" id="PS00972">
    <property type="entry name" value="USP_1"/>
    <property type="match status" value="1"/>
</dbReference>
<accession>A0AAV5SLT1</accession>
<evidence type="ECO:0000313" key="6">
    <source>
        <dbReference type="Proteomes" id="UP001432027"/>
    </source>
</evidence>
<feature type="compositionally biased region" description="Basic and acidic residues" evidence="3">
    <location>
        <begin position="866"/>
        <end position="886"/>
    </location>
</feature>
<keyword evidence="6" id="KW-1185">Reference proteome</keyword>
<dbReference type="PROSITE" id="PS50235">
    <property type="entry name" value="USP_3"/>
    <property type="match status" value="1"/>
</dbReference>
<comment type="catalytic activity">
    <reaction evidence="2">
        <text>Thiol-dependent hydrolysis of ester, thioester, amide, peptide and isopeptide bonds formed by the C-terminal Gly of ubiquitin (a 76-residue protein attached to proteins as an intracellular targeting signal).</text>
        <dbReference type="EC" id="3.4.19.12"/>
    </reaction>
</comment>
<evidence type="ECO:0000256" key="3">
    <source>
        <dbReference type="SAM" id="MobiDB-lite"/>
    </source>
</evidence>